<proteinExistence type="predicted"/>
<name>A0A183BSU6_GLOPA</name>
<dbReference type="Proteomes" id="UP000050741">
    <property type="component" value="Unassembled WGS sequence"/>
</dbReference>
<keyword evidence="2" id="KW-1185">Reference proteome</keyword>
<feature type="region of interest" description="Disordered" evidence="1">
    <location>
        <begin position="1"/>
        <end position="77"/>
    </location>
</feature>
<evidence type="ECO:0000256" key="1">
    <source>
        <dbReference type="SAM" id="MobiDB-lite"/>
    </source>
</evidence>
<protein>
    <submittedName>
        <fullName evidence="3">WH2 domain-containing protein</fullName>
    </submittedName>
</protein>
<dbReference type="AlphaFoldDB" id="A0A183BSU6"/>
<sequence>MSGSIFARTPRPLREDPPQATAREEKRIQEASARENNNPVMSGSIFARTPRPLREDPPPPPRARVSGALFARHILMT</sequence>
<reference evidence="2" key="1">
    <citation type="submission" date="2014-05" db="EMBL/GenBank/DDBJ databases">
        <title>The genome and life-stage specific transcriptomes of Globodera pallida elucidate key aspects of plant parasitism by a cyst nematode.</title>
        <authorList>
            <person name="Cotton J.A."/>
            <person name="Lilley C.J."/>
            <person name="Jones L.M."/>
            <person name="Kikuchi T."/>
            <person name="Reid A.J."/>
            <person name="Thorpe P."/>
            <person name="Tsai I.J."/>
            <person name="Beasley H."/>
            <person name="Blok V."/>
            <person name="Cock P.J.A."/>
            <person name="Van den Akker S.E."/>
            <person name="Holroyd N."/>
            <person name="Hunt M."/>
            <person name="Mantelin S."/>
            <person name="Naghra H."/>
            <person name="Pain A."/>
            <person name="Palomares-Rius J.E."/>
            <person name="Zarowiecki M."/>
            <person name="Berriman M."/>
            <person name="Jones J.T."/>
            <person name="Urwin P.E."/>
        </authorList>
    </citation>
    <scope>NUCLEOTIDE SEQUENCE [LARGE SCALE GENOMIC DNA]</scope>
    <source>
        <strain evidence="2">Lindley</strain>
    </source>
</reference>
<evidence type="ECO:0000313" key="3">
    <source>
        <dbReference type="WBParaSite" id="GPLIN_000368200"/>
    </source>
</evidence>
<evidence type="ECO:0000313" key="2">
    <source>
        <dbReference type="Proteomes" id="UP000050741"/>
    </source>
</evidence>
<organism evidence="2 3">
    <name type="scientific">Globodera pallida</name>
    <name type="common">Potato cyst nematode worm</name>
    <name type="synonym">Heterodera pallida</name>
    <dbReference type="NCBI Taxonomy" id="36090"/>
    <lineage>
        <taxon>Eukaryota</taxon>
        <taxon>Metazoa</taxon>
        <taxon>Ecdysozoa</taxon>
        <taxon>Nematoda</taxon>
        <taxon>Chromadorea</taxon>
        <taxon>Rhabditida</taxon>
        <taxon>Tylenchina</taxon>
        <taxon>Tylenchomorpha</taxon>
        <taxon>Tylenchoidea</taxon>
        <taxon>Heteroderidae</taxon>
        <taxon>Heteroderinae</taxon>
        <taxon>Globodera</taxon>
    </lineage>
</organism>
<accession>A0A183BSU6</accession>
<dbReference type="WBParaSite" id="GPLIN_000368200">
    <property type="protein sequence ID" value="GPLIN_000368200"/>
    <property type="gene ID" value="GPLIN_000368200"/>
</dbReference>
<feature type="compositionally biased region" description="Basic and acidic residues" evidence="1">
    <location>
        <begin position="12"/>
        <end position="33"/>
    </location>
</feature>
<reference evidence="3" key="2">
    <citation type="submission" date="2016-06" db="UniProtKB">
        <authorList>
            <consortium name="WormBaseParasite"/>
        </authorList>
    </citation>
    <scope>IDENTIFICATION</scope>
</reference>